<comment type="catalytic activity">
    <reaction evidence="3">
        <text>hydroxymethylbilane = uroporphyrinogen III + H2O</text>
        <dbReference type="Rhea" id="RHEA:18965"/>
        <dbReference type="ChEBI" id="CHEBI:15377"/>
        <dbReference type="ChEBI" id="CHEBI:57308"/>
        <dbReference type="ChEBI" id="CHEBI:57845"/>
        <dbReference type="EC" id="4.2.1.75"/>
    </reaction>
</comment>
<accession>A0A916NHD6</accession>
<evidence type="ECO:0000256" key="3">
    <source>
        <dbReference type="RuleBase" id="RU366031"/>
    </source>
</evidence>
<dbReference type="AlphaFoldDB" id="A0A916NHD6"/>
<dbReference type="EMBL" id="CAJVAP010000011">
    <property type="protein sequence ID" value="CAG7609175.1"/>
    <property type="molecule type" value="Genomic_DNA"/>
</dbReference>
<comment type="caution">
    <text evidence="5">The sequence shown here is derived from an EMBL/GenBank/DDBJ whole genome shotgun (WGS) entry which is preliminary data.</text>
</comment>
<protein>
    <recommendedName>
        <fullName evidence="2 3">Uroporphyrinogen-III synthase</fullName>
        <ecNumber evidence="3">4.2.1.75</ecNumber>
    </recommendedName>
</protein>
<dbReference type="PANTHER" id="PTHR38042:SF1">
    <property type="entry name" value="UROPORPHYRINOGEN-III SYNTHASE, CHLOROPLASTIC"/>
    <property type="match status" value="1"/>
</dbReference>
<keyword evidence="3" id="KW-0627">Porphyrin biosynthesis</keyword>
<comment type="pathway">
    <text evidence="3">Porphyrin-containing compound metabolism; protoporphyrin-IX biosynthesis; coproporphyrinogen-III from 5-aminolevulinate: step 3/4.</text>
</comment>
<keyword evidence="6" id="KW-1185">Reference proteome</keyword>
<dbReference type="EC" id="4.2.1.75" evidence="3"/>
<dbReference type="PANTHER" id="PTHR38042">
    <property type="entry name" value="UROPORPHYRINOGEN-III SYNTHASE, CHLOROPLASTIC"/>
    <property type="match status" value="1"/>
</dbReference>
<evidence type="ECO:0000256" key="1">
    <source>
        <dbReference type="ARBA" id="ARBA00037589"/>
    </source>
</evidence>
<dbReference type="GO" id="GO:0006782">
    <property type="term" value="P:protoporphyrinogen IX biosynthetic process"/>
    <property type="evidence" value="ECO:0007669"/>
    <property type="project" value="UniProtKB-UniRule"/>
</dbReference>
<dbReference type="Pfam" id="PF02602">
    <property type="entry name" value="HEM4"/>
    <property type="match status" value="1"/>
</dbReference>
<dbReference type="RefSeq" id="WP_218114795.1">
    <property type="nucleotide sequence ID" value="NZ_CAJVAP010000011.1"/>
</dbReference>
<comment type="function">
    <text evidence="1 3">Catalyzes cyclization of the linear tetrapyrrole, hydroxymethylbilane, to the macrocyclic uroporphyrinogen III.</text>
</comment>
<gene>
    <name evidence="5" type="ORF">LEUCIP111803_01176</name>
</gene>
<evidence type="ECO:0000313" key="5">
    <source>
        <dbReference type="EMBL" id="CAG7609175.1"/>
    </source>
</evidence>
<dbReference type="InterPro" id="IPR039793">
    <property type="entry name" value="UROS/Hem4"/>
</dbReference>
<reference evidence="5" key="1">
    <citation type="submission" date="2021-06" db="EMBL/GenBank/DDBJ databases">
        <authorList>
            <person name="Criscuolo A."/>
        </authorList>
    </citation>
    <scope>NUCLEOTIDE SEQUENCE</scope>
    <source>
        <strain evidence="5">CIP111803</strain>
    </source>
</reference>
<dbReference type="CDD" id="cd06578">
    <property type="entry name" value="HemD"/>
    <property type="match status" value="1"/>
</dbReference>
<organism evidence="5 6">
    <name type="scientific">Leucobacter soli</name>
    <dbReference type="NCBI Taxonomy" id="2812850"/>
    <lineage>
        <taxon>Bacteria</taxon>
        <taxon>Bacillati</taxon>
        <taxon>Actinomycetota</taxon>
        <taxon>Actinomycetes</taxon>
        <taxon>Micrococcales</taxon>
        <taxon>Microbacteriaceae</taxon>
        <taxon>Leucobacter</taxon>
    </lineage>
</organism>
<dbReference type="Proteomes" id="UP000693892">
    <property type="component" value="Unassembled WGS sequence"/>
</dbReference>
<feature type="domain" description="Tetrapyrrole biosynthesis uroporphyrinogen III synthase" evidence="4">
    <location>
        <begin position="23"/>
        <end position="270"/>
    </location>
</feature>
<comment type="similarity">
    <text evidence="3">Belongs to the uroporphyrinogen-III synthase family.</text>
</comment>
<dbReference type="GO" id="GO:0004852">
    <property type="term" value="F:uroporphyrinogen-III synthase activity"/>
    <property type="evidence" value="ECO:0007669"/>
    <property type="project" value="UniProtKB-UniRule"/>
</dbReference>
<evidence type="ECO:0000259" key="4">
    <source>
        <dbReference type="Pfam" id="PF02602"/>
    </source>
</evidence>
<keyword evidence="3" id="KW-0456">Lyase</keyword>
<sequence length="286" mass="28938">MTAVAPLAGRRILVPLSGAAGARISAEVRARGGDPVVSPLTETAPASDARALLDAAERIARAEYDWIAVTSANGAEALAGALQAHATEALAGALRAHAAPPDSIRIAAVGPATARALESHGLAVDLMPRTEFSGSALAEILVTALDAEARADVRADAPRPRRVLLPLSESADDTLETALRAAGHRPERVGAYRTVAAPRDPAVEAEVAAGRIDALLVLSGSAAHEVSERFAPIPPRTRLAAIGGPTARALASHGLRAAVVSAVHTVPGLLDALGEALSAPTEGAHA</sequence>
<name>A0A916NHD6_9MICO</name>
<evidence type="ECO:0000256" key="2">
    <source>
        <dbReference type="ARBA" id="ARBA00040167"/>
    </source>
</evidence>
<proteinExistence type="inferred from homology"/>
<evidence type="ECO:0000313" key="6">
    <source>
        <dbReference type="Proteomes" id="UP000693892"/>
    </source>
</evidence>
<dbReference type="GO" id="GO:0006780">
    <property type="term" value="P:uroporphyrinogen III biosynthetic process"/>
    <property type="evidence" value="ECO:0007669"/>
    <property type="project" value="UniProtKB-UniRule"/>
</dbReference>
<dbReference type="InterPro" id="IPR003754">
    <property type="entry name" value="4pyrrol_synth_uPrphyn_synth"/>
</dbReference>